<name>A0A317Q9G3_9GAMM</name>
<dbReference type="AlphaFoldDB" id="A0A317Q9G3"/>
<reference evidence="2 3" key="1">
    <citation type="submission" date="2018-05" db="EMBL/GenBank/DDBJ databases">
        <title>Freshwater and sediment microbial communities from various areas in North America, analyzing microbe dynamics in response to fracking.</title>
        <authorList>
            <person name="Lamendella R."/>
        </authorList>
    </citation>
    <scope>NUCLEOTIDE SEQUENCE [LARGE SCALE GENOMIC DNA]</scope>
    <source>
        <strain evidence="2 3">125B1</strain>
    </source>
</reference>
<keyword evidence="3" id="KW-1185">Reference proteome</keyword>
<feature type="transmembrane region" description="Helical" evidence="1">
    <location>
        <begin position="21"/>
        <end position="39"/>
    </location>
</feature>
<dbReference type="InterPro" id="IPR043128">
    <property type="entry name" value="Rev_trsase/Diguanyl_cyclase"/>
</dbReference>
<comment type="caution">
    <text evidence="2">The sequence shown here is derived from an EMBL/GenBank/DDBJ whole genome shotgun (WGS) entry which is preliminary data.</text>
</comment>
<accession>A0A317Q9G3</accession>
<feature type="transmembrane region" description="Helical" evidence="1">
    <location>
        <begin position="45"/>
        <end position="63"/>
    </location>
</feature>
<dbReference type="Proteomes" id="UP000246964">
    <property type="component" value="Unassembled WGS sequence"/>
</dbReference>
<evidence type="ECO:0000313" key="3">
    <source>
        <dbReference type="Proteomes" id="UP000246964"/>
    </source>
</evidence>
<dbReference type="SUPFAM" id="SSF55073">
    <property type="entry name" value="Nucleotide cyclase"/>
    <property type="match status" value="1"/>
</dbReference>
<evidence type="ECO:0000256" key="1">
    <source>
        <dbReference type="SAM" id="Phobius"/>
    </source>
</evidence>
<keyword evidence="1" id="KW-1133">Transmembrane helix</keyword>
<dbReference type="Gene3D" id="3.30.70.270">
    <property type="match status" value="1"/>
</dbReference>
<sequence length="102" mass="11285">MQPISADAVLQEFRNKVTRNIVWFIAGTTLLLAAVQGWMGHWWQTLMILVAGAIAAAVAELAAEMTWSQWINQADTALLEAKKQGRNQVSQVPTGMPTHDRI</sequence>
<dbReference type="InterPro" id="IPR029787">
    <property type="entry name" value="Nucleotide_cyclase"/>
</dbReference>
<dbReference type="EMBL" id="QGTT01000005">
    <property type="protein sequence ID" value="PWW13698.1"/>
    <property type="molecule type" value="Genomic_DNA"/>
</dbReference>
<gene>
    <name evidence="2" type="ORF">DET45_10543</name>
</gene>
<dbReference type="OrthoDB" id="9812260at2"/>
<proteinExistence type="predicted"/>
<keyword evidence="1" id="KW-0472">Membrane</keyword>
<evidence type="ECO:0000313" key="2">
    <source>
        <dbReference type="EMBL" id="PWW13698.1"/>
    </source>
</evidence>
<organism evidence="2 3">
    <name type="scientific">Pseudidiomarina maritima</name>
    <dbReference type="NCBI Taxonomy" id="519453"/>
    <lineage>
        <taxon>Bacteria</taxon>
        <taxon>Pseudomonadati</taxon>
        <taxon>Pseudomonadota</taxon>
        <taxon>Gammaproteobacteria</taxon>
        <taxon>Alteromonadales</taxon>
        <taxon>Idiomarinaceae</taxon>
        <taxon>Pseudidiomarina</taxon>
    </lineage>
</organism>
<dbReference type="RefSeq" id="WP_110075678.1">
    <property type="nucleotide sequence ID" value="NZ_QGTT01000005.1"/>
</dbReference>
<protein>
    <submittedName>
        <fullName evidence="2">Uncharacterized protein</fullName>
    </submittedName>
</protein>
<keyword evidence="1" id="KW-0812">Transmembrane</keyword>